<accession>A0A183G790</accession>
<dbReference type="InterPro" id="IPR011992">
    <property type="entry name" value="EF-hand-dom_pair"/>
</dbReference>
<feature type="domain" description="EF-hand" evidence="2">
    <location>
        <begin position="4"/>
        <end position="39"/>
    </location>
</feature>
<dbReference type="Proteomes" id="UP000050761">
    <property type="component" value="Unassembled WGS sequence"/>
</dbReference>
<evidence type="ECO:0000259" key="2">
    <source>
        <dbReference type="PROSITE" id="PS50222"/>
    </source>
</evidence>
<dbReference type="InterPro" id="IPR002048">
    <property type="entry name" value="EF_hand_dom"/>
</dbReference>
<evidence type="ECO:0000313" key="4">
    <source>
        <dbReference type="Proteomes" id="UP000050761"/>
    </source>
</evidence>
<proteinExistence type="predicted"/>
<name>A0A183G790_HELPZ</name>
<accession>A0A3P8BSZ4</accession>
<protein>
    <submittedName>
        <fullName evidence="5">EF-hand domain-containing protein</fullName>
    </submittedName>
</protein>
<evidence type="ECO:0000313" key="3">
    <source>
        <dbReference type="EMBL" id="VDP09465.1"/>
    </source>
</evidence>
<dbReference type="PROSITE" id="PS50222">
    <property type="entry name" value="EF_HAND_2"/>
    <property type="match status" value="1"/>
</dbReference>
<keyword evidence="4" id="KW-1185">Reference proteome</keyword>
<dbReference type="AlphaFoldDB" id="A0A183G790"/>
<reference evidence="5" key="2">
    <citation type="submission" date="2019-09" db="UniProtKB">
        <authorList>
            <consortium name="WormBaseParasite"/>
        </authorList>
    </citation>
    <scope>IDENTIFICATION</scope>
</reference>
<organism evidence="4 5">
    <name type="scientific">Heligmosomoides polygyrus</name>
    <name type="common">Parasitic roundworm</name>
    <dbReference type="NCBI Taxonomy" id="6339"/>
    <lineage>
        <taxon>Eukaryota</taxon>
        <taxon>Metazoa</taxon>
        <taxon>Ecdysozoa</taxon>
        <taxon>Nematoda</taxon>
        <taxon>Chromadorea</taxon>
        <taxon>Rhabditida</taxon>
        <taxon>Rhabditina</taxon>
        <taxon>Rhabditomorpha</taxon>
        <taxon>Strongyloidea</taxon>
        <taxon>Heligmosomidae</taxon>
        <taxon>Heligmosomoides</taxon>
    </lineage>
</organism>
<keyword evidence="1" id="KW-0106">Calcium</keyword>
<dbReference type="OrthoDB" id="26525at2759"/>
<evidence type="ECO:0000313" key="5">
    <source>
        <dbReference type="WBParaSite" id="HPBE_0001763401-mRNA-1"/>
    </source>
</evidence>
<dbReference type="WBParaSite" id="HPBE_0001763401-mRNA-1">
    <property type="protein sequence ID" value="HPBE_0001763401-mRNA-1"/>
    <property type="gene ID" value="HPBE_0001763401"/>
</dbReference>
<gene>
    <name evidence="3" type="ORF">HPBE_LOCUS17633</name>
</gene>
<evidence type="ECO:0000256" key="1">
    <source>
        <dbReference type="ARBA" id="ARBA00022837"/>
    </source>
</evidence>
<dbReference type="EMBL" id="UZAH01030143">
    <property type="protein sequence ID" value="VDP09465.1"/>
    <property type="molecule type" value="Genomic_DNA"/>
</dbReference>
<dbReference type="GO" id="GO:0005509">
    <property type="term" value="F:calcium ion binding"/>
    <property type="evidence" value="ECO:0007669"/>
    <property type="project" value="InterPro"/>
</dbReference>
<reference evidence="3 4" key="1">
    <citation type="submission" date="2018-11" db="EMBL/GenBank/DDBJ databases">
        <authorList>
            <consortium name="Pathogen Informatics"/>
        </authorList>
    </citation>
    <scope>NUCLEOTIDE SEQUENCE [LARGE SCALE GENOMIC DNA]</scope>
</reference>
<dbReference type="InterPro" id="IPR018247">
    <property type="entry name" value="EF_Hand_1_Ca_BS"/>
</dbReference>
<dbReference type="PROSITE" id="PS00018">
    <property type="entry name" value="EF_HAND_1"/>
    <property type="match status" value="1"/>
</dbReference>
<dbReference type="SUPFAM" id="SSF47473">
    <property type="entry name" value="EF-hand"/>
    <property type="match status" value="1"/>
</dbReference>
<sequence length="66" mass="7340">MTPQQLAALKRGYDSSDLDRNGKINLHEFQVEVHRVLASPNFTKFHDGIFGGGGKIFGNLKNVKRA</sequence>